<reference evidence="14 15" key="1">
    <citation type="submission" date="2019-03" db="EMBL/GenBank/DDBJ databases">
        <title>Alkanindiges illinoisensis: a potential pathogenic isolated from ascites of a gastric cancer patient with abdominal metastasis.</title>
        <authorList>
            <person name="Hu X."/>
            <person name="Yang B."/>
            <person name="Yan X."/>
            <person name="Lin L."/>
            <person name="Zhao H."/>
            <person name="Zhou F."/>
            <person name="Su B."/>
            <person name="Chen J."/>
            <person name="Rui Y."/>
            <person name="Wang Q."/>
            <person name="Zheng L."/>
        </authorList>
    </citation>
    <scope>NUCLEOTIDE SEQUENCE [LARGE SCALE GENOMIC DNA]</scope>
    <source>
        <strain evidence="14 15">NFYY 23406</strain>
    </source>
</reference>
<comment type="subunit">
    <text evidence="4 13">Homodimer.</text>
</comment>
<dbReference type="HAMAP" id="MF_00834">
    <property type="entry name" value="BioA"/>
    <property type="match status" value="1"/>
</dbReference>
<comment type="catalytic activity">
    <reaction evidence="11 13">
        <text>(8S)-8-amino-7-oxononanoate + S-adenosyl-L-methionine = S-adenosyl-4-methylsulfanyl-2-oxobutanoate + (7R,8S)-7,8-diammoniononanoate</text>
        <dbReference type="Rhea" id="RHEA:16861"/>
        <dbReference type="ChEBI" id="CHEBI:16490"/>
        <dbReference type="ChEBI" id="CHEBI:59789"/>
        <dbReference type="ChEBI" id="CHEBI:149468"/>
        <dbReference type="ChEBI" id="CHEBI:149469"/>
        <dbReference type="EC" id="2.6.1.62"/>
    </reaction>
</comment>
<dbReference type="Proteomes" id="UP000297834">
    <property type="component" value="Unassembled WGS sequence"/>
</dbReference>
<dbReference type="SUPFAM" id="SSF53383">
    <property type="entry name" value="PLP-dependent transferases"/>
    <property type="match status" value="1"/>
</dbReference>
<dbReference type="EMBL" id="SNTY01000012">
    <property type="protein sequence ID" value="TEU30140.1"/>
    <property type="molecule type" value="Genomic_DNA"/>
</dbReference>
<dbReference type="PANTHER" id="PTHR42684">
    <property type="entry name" value="ADENOSYLMETHIONINE-8-AMINO-7-OXONONANOATE AMINOTRANSFERASE"/>
    <property type="match status" value="1"/>
</dbReference>
<comment type="cofactor">
    <cofactor evidence="1 13">
        <name>pyridoxal 5'-phosphate</name>
        <dbReference type="ChEBI" id="CHEBI:597326"/>
    </cofactor>
</comment>
<evidence type="ECO:0000256" key="3">
    <source>
        <dbReference type="ARBA" id="ARBA00005063"/>
    </source>
</evidence>
<dbReference type="Gene3D" id="3.90.1150.10">
    <property type="entry name" value="Aspartate Aminotransferase, domain 1"/>
    <property type="match status" value="1"/>
</dbReference>
<evidence type="ECO:0000256" key="6">
    <source>
        <dbReference type="ARBA" id="ARBA00022576"/>
    </source>
</evidence>
<feature type="binding site" evidence="13">
    <location>
        <position position="323"/>
    </location>
    <ligand>
        <name>substrate</name>
    </ligand>
</feature>
<dbReference type="FunFam" id="3.40.640.10:FF:000078">
    <property type="entry name" value="Adenosylmethionine-8-amino-7-oxononanoate aminotransferase"/>
    <property type="match status" value="1"/>
</dbReference>
<dbReference type="NCBIfam" id="NF004624">
    <property type="entry name" value="PRK05964.1"/>
    <property type="match status" value="1"/>
</dbReference>
<keyword evidence="6 13" id="KW-0032">Aminotransferase</keyword>
<gene>
    <name evidence="13 14" type="primary">bioA</name>
    <name evidence="14" type="ORF">E2B99_03620</name>
</gene>
<dbReference type="InterPro" id="IPR015424">
    <property type="entry name" value="PyrdxlP-dep_Trfase"/>
</dbReference>
<dbReference type="STRING" id="1120977.GCA_000619845_00172"/>
<dbReference type="GO" id="GO:0005737">
    <property type="term" value="C:cytoplasm"/>
    <property type="evidence" value="ECO:0007669"/>
    <property type="project" value="UniProtKB-SubCell"/>
</dbReference>
<feature type="binding site" evidence="13">
    <location>
        <position position="154"/>
    </location>
    <ligand>
        <name>substrate</name>
    </ligand>
</feature>
<dbReference type="InterPro" id="IPR049704">
    <property type="entry name" value="Aminotrans_3_PPA_site"/>
</dbReference>
<keyword evidence="8 13" id="KW-0949">S-adenosyl-L-methionine</keyword>
<evidence type="ECO:0000256" key="13">
    <source>
        <dbReference type="HAMAP-Rule" id="MF_00834"/>
    </source>
</evidence>
<dbReference type="PROSITE" id="PS00600">
    <property type="entry name" value="AA_TRANSFER_CLASS_3"/>
    <property type="match status" value="1"/>
</dbReference>
<evidence type="ECO:0000256" key="10">
    <source>
        <dbReference type="ARBA" id="ARBA00022898"/>
    </source>
</evidence>
<dbReference type="AlphaFoldDB" id="A0A4Y7XEE2"/>
<feature type="binding site" evidence="13">
    <location>
        <position position="416"/>
    </location>
    <ligand>
        <name>substrate</name>
    </ligand>
</feature>
<keyword evidence="7 13" id="KW-0808">Transferase</keyword>
<feature type="binding site" evidence="13">
    <location>
        <begin position="111"/>
        <end position="112"/>
    </location>
    <ligand>
        <name>pyridoxal 5'-phosphate</name>
        <dbReference type="ChEBI" id="CHEBI:597326"/>
    </ligand>
</feature>
<evidence type="ECO:0000256" key="7">
    <source>
        <dbReference type="ARBA" id="ARBA00022679"/>
    </source>
</evidence>
<dbReference type="PIRSF" id="PIRSF000521">
    <property type="entry name" value="Transaminase_4ab_Lys_Orn"/>
    <property type="match status" value="1"/>
</dbReference>
<keyword evidence="5 13" id="KW-0963">Cytoplasm</keyword>
<dbReference type="GO" id="GO:0009102">
    <property type="term" value="P:biotin biosynthetic process"/>
    <property type="evidence" value="ECO:0007669"/>
    <property type="project" value="UniProtKB-UniRule"/>
</dbReference>
<feature type="binding site" evidence="13">
    <location>
        <position position="51"/>
    </location>
    <ligand>
        <name>substrate</name>
    </ligand>
</feature>
<evidence type="ECO:0000256" key="2">
    <source>
        <dbReference type="ARBA" id="ARBA00004496"/>
    </source>
</evidence>
<dbReference type="GO" id="GO:0030170">
    <property type="term" value="F:pyridoxal phosphate binding"/>
    <property type="evidence" value="ECO:0007669"/>
    <property type="project" value="UniProtKB-UniRule"/>
</dbReference>
<feature type="binding site" evidence="13">
    <location>
        <position position="289"/>
    </location>
    <ligand>
        <name>substrate</name>
    </ligand>
</feature>
<evidence type="ECO:0000256" key="5">
    <source>
        <dbReference type="ARBA" id="ARBA00022490"/>
    </source>
</evidence>
<proteinExistence type="inferred from homology"/>
<dbReference type="InterPro" id="IPR005815">
    <property type="entry name" value="BioA"/>
</dbReference>
<evidence type="ECO:0000313" key="15">
    <source>
        <dbReference type="Proteomes" id="UP000297834"/>
    </source>
</evidence>
<comment type="caution">
    <text evidence="14">The sequence shown here is derived from an EMBL/GenBank/DDBJ whole genome shotgun (WGS) entry which is preliminary data.</text>
</comment>
<evidence type="ECO:0000256" key="1">
    <source>
        <dbReference type="ARBA" id="ARBA00001933"/>
    </source>
</evidence>
<name>A0A4Y7XEE2_9GAMM</name>
<feature type="binding site" evidence="13">
    <location>
        <position position="260"/>
    </location>
    <ligand>
        <name>pyridoxal 5'-phosphate</name>
        <dbReference type="ChEBI" id="CHEBI:597326"/>
    </ligand>
</feature>
<feature type="site" description="Participates in the substrate recognition with KAPA and in a stacking interaction with the adenine ring of SAM" evidence="13">
    <location>
        <position position="14"/>
    </location>
</feature>
<comment type="pathway">
    <text evidence="3 13">Cofactor biosynthesis; biotin biosynthesis; 7,8-diaminononanoate from 8-amino-7-oxononanoate (SAM route): step 1/1.</text>
</comment>
<comment type="similarity">
    <text evidence="12 13">Belongs to the class-III pyridoxal-phosphate-dependent aminotransferase family. BioA subfamily.</text>
</comment>
<dbReference type="GO" id="GO:0004015">
    <property type="term" value="F:adenosylmethionine-8-amino-7-oxononanoate transaminase activity"/>
    <property type="evidence" value="ECO:0007669"/>
    <property type="project" value="UniProtKB-UniRule"/>
</dbReference>
<organism evidence="14 15">
    <name type="scientific">Alkanindiges illinoisensis</name>
    <dbReference type="NCBI Taxonomy" id="197183"/>
    <lineage>
        <taxon>Bacteria</taxon>
        <taxon>Pseudomonadati</taxon>
        <taxon>Pseudomonadota</taxon>
        <taxon>Gammaproteobacteria</taxon>
        <taxon>Moraxellales</taxon>
        <taxon>Moraxellaceae</taxon>
        <taxon>Alkanindiges</taxon>
    </lineage>
</organism>
<evidence type="ECO:0000256" key="12">
    <source>
        <dbReference type="ARBA" id="ARBA00060970"/>
    </source>
</evidence>
<evidence type="ECO:0000256" key="8">
    <source>
        <dbReference type="ARBA" id="ARBA00022691"/>
    </source>
</evidence>
<dbReference type="OrthoDB" id="9801052at2"/>
<dbReference type="Gene3D" id="3.40.640.10">
    <property type="entry name" value="Type I PLP-dependent aspartate aminotransferase-like (Major domain)"/>
    <property type="match status" value="1"/>
</dbReference>
<comment type="subcellular location">
    <subcellularLocation>
        <location evidence="2 13">Cytoplasm</location>
    </subcellularLocation>
</comment>
<feature type="binding site" evidence="13">
    <location>
        <begin position="324"/>
        <end position="325"/>
    </location>
    <ligand>
        <name>pyridoxal 5'-phosphate</name>
        <dbReference type="ChEBI" id="CHEBI:597326"/>
    </ligand>
</feature>
<dbReference type="CDD" id="cd00610">
    <property type="entry name" value="OAT_like"/>
    <property type="match status" value="1"/>
</dbReference>
<dbReference type="NCBIfam" id="TIGR00508">
    <property type="entry name" value="bioA"/>
    <property type="match status" value="1"/>
</dbReference>
<dbReference type="InterPro" id="IPR005814">
    <property type="entry name" value="Aminotrans_3"/>
</dbReference>
<evidence type="ECO:0000256" key="4">
    <source>
        <dbReference type="ARBA" id="ARBA00011738"/>
    </source>
</evidence>
<evidence type="ECO:0000256" key="11">
    <source>
        <dbReference type="ARBA" id="ARBA00048449"/>
    </source>
</evidence>
<dbReference type="UniPathway" id="UPA00078">
    <property type="reaction ID" value="UER00160"/>
</dbReference>
<dbReference type="EC" id="2.6.1.62" evidence="13"/>
<evidence type="ECO:0000313" key="14">
    <source>
        <dbReference type="EMBL" id="TEU30140.1"/>
    </source>
</evidence>
<feature type="modified residue" description="N6-(pyridoxal phosphate)lysine" evidence="13">
    <location>
        <position position="289"/>
    </location>
</feature>
<keyword evidence="15" id="KW-1185">Reference proteome</keyword>
<keyword evidence="10 13" id="KW-0663">Pyridoxal phosphate</keyword>
<dbReference type="Pfam" id="PF00202">
    <property type="entry name" value="Aminotran_3"/>
    <property type="match status" value="1"/>
</dbReference>
<dbReference type="PANTHER" id="PTHR42684:SF17">
    <property type="entry name" value="ADENOSYLMETHIONINE-8-AMINO-7-OXONONANOATE AMINOTRANSFERASE"/>
    <property type="match status" value="1"/>
</dbReference>
<accession>A0A4Y7XEE2</accession>
<evidence type="ECO:0000256" key="9">
    <source>
        <dbReference type="ARBA" id="ARBA00022756"/>
    </source>
</evidence>
<comment type="function">
    <text evidence="13">Catalyzes the transfer of the alpha-amino group from S-adenosyl-L-methionine (SAM) to 7-keto-8-aminopelargonic acid (KAPA) to form 7,8-diaminopelargonic acid (DAPA). It is the only aminotransferase known to utilize SAM as an amino donor.</text>
</comment>
<sequence length="468" mass="51814">MQTSARSSALWHPCTQMYQQDINPVPKIARAKGAYLYLDNGQPVLDGISSWWVNLHGHSHPAINAAITDQLEQFEQVILAGFTHSPIEQLAAQLVAVTLPPLTRCFFADSGSAAVEVALKMSLQFWHQTAGPQTVEPESGKPERNTFISLENGYHGETLGSLSVTDIPLFSSQYRPLLIQHLRAPTPDLSCKQHDQSDEEFLLQRFAQLQTLVEQHQDRVCAIIVEPLVQGAAGMKMYPPIYLTWLRQLCDAHQIHLILDEIAVGFGRTGTLFAHEQAGICPDFLCLSKGLTGGYLPMSCVMTTDKVYQAFYSPDVAKGFLHSHSFTGNPLAARAALASLAIFEQENTLQKNQQHIHQFKIKLAELASHPHVAHCRQTGMIAAFDLVQANGQPYPAVQQRGRLMAQYALQHGLLIRPIGNHVYFIPPYCITADEIDQMFAITSRAIDWAVSQSVSLAEASMPAMFNLP</sequence>
<dbReference type="InterPro" id="IPR015421">
    <property type="entry name" value="PyrdxlP-dep_Trfase_major"/>
</dbReference>
<keyword evidence="9 13" id="KW-0093">Biotin biosynthesis</keyword>
<dbReference type="RefSeq" id="WP_134243620.1">
    <property type="nucleotide sequence ID" value="NZ_SNTY01000012.1"/>
</dbReference>
<dbReference type="InterPro" id="IPR015422">
    <property type="entry name" value="PyrdxlP-dep_Trfase_small"/>
</dbReference>
<protein>
    <recommendedName>
        <fullName evidence="13">Adenosylmethionine-8-amino-7-oxononanoate aminotransferase</fullName>
        <ecNumber evidence="13">2.6.1.62</ecNumber>
    </recommendedName>
    <alternativeName>
        <fullName evidence="13">7,8-diamino-pelargonic acid aminotransferase</fullName>
        <shortName evidence="13">DAPA AT</shortName>
        <shortName evidence="13">DAPA aminotransferase</shortName>
    </alternativeName>
    <alternativeName>
        <fullName evidence="13">7,8-diaminononanoate synthase</fullName>
        <shortName evidence="13">DANS</shortName>
    </alternativeName>
    <alternativeName>
        <fullName evidence="13">Diaminopelargonic acid synthase</fullName>
    </alternativeName>
</protein>